<protein>
    <submittedName>
        <fullName evidence="1">Uncharacterized protein</fullName>
    </submittedName>
</protein>
<accession>A0A1W0WKK2</accession>
<evidence type="ECO:0000313" key="1">
    <source>
        <dbReference type="EMBL" id="OQV15702.1"/>
    </source>
</evidence>
<reference evidence="2" key="1">
    <citation type="submission" date="2017-01" db="EMBL/GenBank/DDBJ databases">
        <title>Comparative genomics of anhydrobiosis in the tardigrade Hypsibius dujardini.</title>
        <authorList>
            <person name="Yoshida Y."/>
            <person name="Koutsovoulos G."/>
            <person name="Laetsch D."/>
            <person name="Stevens L."/>
            <person name="Kumar S."/>
            <person name="Horikawa D."/>
            <person name="Ishino K."/>
            <person name="Komine S."/>
            <person name="Tomita M."/>
            <person name="Blaxter M."/>
            <person name="Arakawa K."/>
        </authorList>
    </citation>
    <scope>NUCLEOTIDE SEQUENCE [LARGE SCALE GENOMIC DNA]</scope>
    <source>
        <strain evidence="2">Z151</strain>
    </source>
</reference>
<name>A0A1W0WKK2_HYPEX</name>
<comment type="caution">
    <text evidence="1">The sequence shown here is derived from an EMBL/GenBank/DDBJ whole genome shotgun (WGS) entry which is preliminary data.</text>
</comment>
<proteinExistence type="predicted"/>
<keyword evidence="2" id="KW-1185">Reference proteome</keyword>
<evidence type="ECO:0000313" key="2">
    <source>
        <dbReference type="Proteomes" id="UP000192578"/>
    </source>
</evidence>
<dbReference type="AlphaFoldDB" id="A0A1W0WKK2"/>
<dbReference type="Proteomes" id="UP000192578">
    <property type="component" value="Unassembled WGS sequence"/>
</dbReference>
<sequence>MCECEQLTETDTDTGPTEERAMRLPHISETLFTAAAVGIYGACGNVPFEGEITHNNPIRRARRFSLRNSSAPLQPPRLERAASASAIRARRFSLRHWSAPLQPPQFERAASASAIGARRFSLRNWSAPLQPPQFERPLWLFICSRLWITP</sequence>
<dbReference type="EMBL" id="MTYJ01000085">
    <property type="protein sequence ID" value="OQV15702.1"/>
    <property type="molecule type" value="Genomic_DNA"/>
</dbReference>
<organism evidence="1 2">
    <name type="scientific">Hypsibius exemplaris</name>
    <name type="common">Freshwater tardigrade</name>
    <dbReference type="NCBI Taxonomy" id="2072580"/>
    <lineage>
        <taxon>Eukaryota</taxon>
        <taxon>Metazoa</taxon>
        <taxon>Ecdysozoa</taxon>
        <taxon>Tardigrada</taxon>
        <taxon>Eutardigrada</taxon>
        <taxon>Parachela</taxon>
        <taxon>Hypsibioidea</taxon>
        <taxon>Hypsibiidae</taxon>
        <taxon>Hypsibius</taxon>
    </lineage>
</organism>
<gene>
    <name evidence="1" type="ORF">BV898_10175</name>
</gene>